<dbReference type="PROSITE" id="PS01162">
    <property type="entry name" value="QOR_ZETA_CRYSTAL"/>
    <property type="match status" value="1"/>
</dbReference>
<dbReference type="InterPro" id="IPR002364">
    <property type="entry name" value="Quin_OxRdtase/zeta-crystal_CS"/>
</dbReference>
<proteinExistence type="inferred from homology"/>
<keyword evidence="5" id="KW-0694">RNA-binding</keyword>
<keyword evidence="6" id="KW-0862">Zinc</keyword>
<evidence type="ECO:0000313" key="8">
    <source>
        <dbReference type="EMBL" id="OXY83173.1"/>
    </source>
</evidence>
<evidence type="ECO:0000256" key="3">
    <source>
        <dbReference type="ARBA" id="ARBA00022490"/>
    </source>
</evidence>
<dbReference type="GO" id="GO:0008270">
    <property type="term" value="F:zinc ion binding"/>
    <property type="evidence" value="ECO:0007669"/>
    <property type="project" value="InterPro"/>
</dbReference>
<evidence type="ECO:0000256" key="5">
    <source>
        <dbReference type="ARBA" id="ARBA00022884"/>
    </source>
</evidence>
<dbReference type="OrthoDB" id="9785812at2"/>
<dbReference type="PANTHER" id="PTHR44154">
    <property type="entry name" value="QUINONE OXIDOREDUCTASE"/>
    <property type="match status" value="1"/>
</dbReference>
<comment type="subunit">
    <text evidence="2">Homotetramer.</text>
</comment>
<keyword evidence="6" id="KW-0560">Oxidoreductase</keyword>
<dbReference type="Gene3D" id="3.40.50.720">
    <property type="entry name" value="NAD(P)-binding Rossmann-like Domain"/>
    <property type="match status" value="1"/>
</dbReference>
<protein>
    <recommendedName>
        <fullName evidence="6">Zinc-type alcohol dehydrogenase-like protein</fullName>
    </recommendedName>
</protein>
<dbReference type="GO" id="GO:0005737">
    <property type="term" value="C:cytoplasm"/>
    <property type="evidence" value="ECO:0007669"/>
    <property type="project" value="UniProtKB-SubCell"/>
</dbReference>
<dbReference type="InterPro" id="IPR013154">
    <property type="entry name" value="ADH-like_N"/>
</dbReference>
<dbReference type="Proteomes" id="UP000242757">
    <property type="component" value="Unassembled WGS sequence"/>
</dbReference>
<comment type="similarity">
    <text evidence="6">Belongs to the zinc-containing alcohol dehydrogenase family. Quinone oxidoreductase subfamily.</text>
</comment>
<dbReference type="EMBL" id="NBIM01000001">
    <property type="protein sequence ID" value="OXY83173.1"/>
    <property type="molecule type" value="Genomic_DNA"/>
</dbReference>
<evidence type="ECO:0000256" key="6">
    <source>
        <dbReference type="RuleBase" id="RU364000"/>
    </source>
</evidence>
<reference evidence="8 9" key="1">
    <citation type="submission" date="2017-08" db="EMBL/GenBank/DDBJ databases">
        <title>A Genome Sequence of Oceanimonas doudoroffii ATCC 27123T.</title>
        <authorList>
            <person name="Brennan M.A."/>
            <person name="Maclea K.S."/>
            <person name="Mcclelland W.D."/>
            <person name="Trachtenberg A.M."/>
        </authorList>
    </citation>
    <scope>NUCLEOTIDE SEQUENCE [LARGE SCALE GENOMIC DNA]</scope>
    <source>
        <strain evidence="8 9">ATCC 27123</strain>
    </source>
</reference>
<feature type="domain" description="Enoyl reductase (ER)" evidence="7">
    <location>
        <begin position="15"/>
        <end position="342"/>
    </location>
</feature>
<dbReference type="Pfam" id="PF13602">
    <property type="entry name" value="ADH_zinc_N_2"/>
    <property type="match status" value="1"/>
</dbReference>
<keyword evidence="6" id="KW-0479">Metal-binding</keyword>
<dbReference type="Gene3D" id="3.90.180.10">
    <property type="entry name" value="Medium-chain alcohol dehydrogenases, catalytic domain"/>
    <property type="match status" value="1"/>
</dbReference>
<dbReference type="CDD" id="cd08252">
    <property type="entry name" value="AL_MDR"/>
    <property type="match status" value="1"/>
</dbReference>
<keyword evidence="3" id="KW-0963">Cytoplasm</keyword>
<evidence type="ECO:0000256" key="2">
    <source>
        <dbReference type="ARBA" id="ARBA00011881"/>
    </source>
</evidence>
<dbReference type="InterPro" id="IPR020843">
    <property type="entry name" value="ER"/>
</dbReference>
<dbReference type="SUPFAM" id="SSF50129">
    <property type="entry name" value="GroES-like"/>
    <property type="match status" value="1"/>
</dbReference>
<sequence>MKAIGYQHPAPISEASALVDIELPQPVATGRDLLVKVHAIAVNPVDYKVRQRAAAEPGQYKVLGWDAVGEVVATGAEVSLFQPGDRVYYAGDLTRPGSNAEYQLVDERLVGHKPSSLSDAEAAALPLTSITAWELLFEHLQLARTEPNGGQTSNEVLLVVGAAGGVGSILLQLARVLTGATIIATASREASRHWVNELGADYVVDHRQPLKPQIDALIAQHNLGPVTHIASLNATEDYFETYVDLLAPFGRIGMIDDPDTLDVMKLKPKSLSLHIEFMFARSMHQARDMGAQHELLQQVAQLIDQGHIRTTLGKQLGVINAANLRAAHAELESGRAVGKLVLEGFEP</sequence>
<gene>
    <name evidence="8" type="ORF">B6S08_06660</name>
</gene>
<comment type="subcellular location">
    <subcellularLocation>
        <location evidence="1">Cytoplasm</location>
    </subcellularLocation>
</comment>
<dbReference type="PANTHER" id="PTHR44154:SF1">
    <property type="entry name" value="QUINONE OXIDOREDUCTASE"/>
    <property type="match status" value="1"/>
</dbReference>
<dbReference type="InterPro" id="IPR014182">
    <property type="entry name" value="ADH_Zn_typ-1"/>
</dbReference>
<dbReference type="GO" id="GO:0016491">
    <property type="term" value="F:oxidoreductase activity"/>
    <property type="evidence" value="ECO:0007669"/>
    <property type="project" value="UniProtKB-KW"/>
</dbReference>
<evidence type="ECO:0000256" key="1">
    <source>
        <dbReference type="ARBA" id="ARBA00004496"/>
    </source>
</evidence>
<organism evidence="8 9">
    <name type="scientific">Oceanimonas doudoroffii</name>
    <dbReference type="NCBI Taxonomy" id="84158"/>
    <lineage>
        <taxon>Bacteria</taxon>
        <taxon>Pseudomonadati</taxon>
        <taxon>Pseudomonadota</taxon>
        <taxon>Gammaproteobacteria</taxon>
        <taxon>Aeromonadales</taxon>
        <taxon>Aeromonadaceae</taxon>
        <taxon>Oceanimonas</taxon>
    </lineage>
</organism>
<dbReference type="GO" id="GO:0003723">
    <property type="term" value="F:RNA binding"/>
    <property type="evidence" value="ECO:0007669"/>
    <property type="project" value="UniProtKB-KW"/>
</dbReference>
<comment type="caution">
    <text evidence="8">The sequence shown here is derived from an EMBL/GenBank/DDBJ whole genome shotgun (WGS) entry which is preliminary data.</text>
</comment>
<evidence type="ECO:0000259" key="7">
    <source>
        <dbReference type="SMART" id="SM00829"/>
    </source>
</evidence>
<dbReference type="SUPFAM" id="SSF51735">
    <property type="entry name" value="NAD(P)-binding Rossmann-fold domains"/>
    <property type="match status" value="1"/>
</dbReference>
<evidence type="ECO:0000256" key="4">
    <source>
        <dbReference type="ARBA" id="ARBA00022857"/>
    </source>
</evidence>
<dbReference type="InterPro" id="IPR011032">
    <property type="entry name" value="GroES-like_sf"/>
</dbReference>
<dbReference type="NCBIfam" id="TIGR02817">
    <property type="entry name" value="adh_fam_1"/>
    <property type="match status" value="1"/>
</dbReference>
<dbReference type="AlphaFoldDB" id="A0A233RIF5"/>
<keyword evidence="4" id="KW-0521">NADP</keyword>
<dbReference type="Pfam" id="PF08240">
    <property type="entry name" value="ADH_N"/>
    <property type="match status" value="1"/>
</dbReference>
<dbReference type="InterPro" id="IPR036291">
    <property type="entry name" value="NAD(P)-bd_dom_sf"/>
</dbReference>
<keyword evidence="9" id="KW-1185">Reference proteome</keyword>
<dbReference type="SMART" id="SM00829">
    <property type="entry name" value="PKS_ER"/>
    <property type="match status" value="1"/>
</dbReference>
<dbReference type="RefSeq" id="WP_094199948.1">
    <property type="nucleotide sequence ID" value="NZ_NBIM01000001.1"/>
</dbReference>
<dbReference type="InterPro" id="IPR051603">
    <property type="entry name" value="Zinc-ADH_QOR/CCCR"/>
</dbReference>
<name>A0A233RIF5_9GAMM</name>
<accession>A0A233RIF5</accession>
<evidence type="ECO:0000313" key="9">
    <source>
        <dbReference type="Proteomes" id="UP000242757"/>
    </source>
</evidence>